<dbReference type="GO" id="GO:0006433">
    <property type="term" value="P:prolyl-tRNA aminoacylation"/>
    <property type="evidence" value="ECO:0007669"/>
    <property type="project" value="TreeGrafter"/>
</dbReference>
<feature type="non-terminal residue" evidence="2">
    <location>
        <position position="119"/>
    </location>
</feature>
<dbReference type="InterPro" id="IPR036621">
    <property type="entry name" value="Anticodon-bd_dom_sf"/>
</dbReference>
<feature type="non-terminal residue" evidence="2">
    <location>
        <position position="1"/>
    </location>
</feature>
<dbReference type="EMBL" id="GEBQ01010127">
    <property type="protein sequence ID" value="JAT29850.1"/>
    <property type="molecule type" value="Transcribed_RNA"/>
</dbReference>
<feature type="domain" description="Anticodon-binding" evidence="1">
    <location>
        <begin position="23"/>
        <end position="117"/>
    </location>
</feature>
<dbReference type="GO" id="GO:0004827">
    <property type="term" value="F:proline-tRNA ligase activity"/>
    <property type="evidence" value="ECO:0007669"/>
    <property type="project" value="TreeGrafter"/>
</dbReference>
<dbReference type="InterPro" id="IPR004154">
    <property type="entry name" value="Anticodon-bd"/>
</dbReference>
<dbReference type="PANTHER" id="PTHR42753:SF10">
    <property type="entry name" value="PROLINE--TRNA LIGASE, MITOCHONDRIAL-RELATED"/>
    <property type="match status" value="1"/>
</dbReference>
<dbReference type="Gene3D" id="3.40.50.800">
    <property type="entry name" value="Anticodon-binding domain"/>
    <property type="match status" value="1"/>
</dbReference>
<sequence length="119" mass="12817">AGLEVLSLPDQLRWPPALAPYTVVIITPKEGSKESQQTEHLPEDLYWSLQEVAGLGGDVIIDDRSQLTIGRRLQEARRTGYPLAVVVGKAAVGPAPAIELHNLLTGQTTMHGLSDLISV</sequence>
<evidence type="ECO:0000259" key="1">
    <source>
        <dbReference type="Pfam" id="PF03129"/>
    </source>
</evidence>
<name>A0A1B6M1T3_9HEMI</name>
<dbReference type="Pfam" id="PF03129">
    <property type="entry name" value="HGTP_anticodon"/>
    <property type="match status" value="1"/>
</dbReference>
<proteinExistence type="predicted"/>
<organism evidence="2">
    <name type="scientific">Graphocephala atropunctata</name>
    <dbReference type="NCBI Taxonomy" id="36148"/>
    <lineage>
        <taxon>Eukaryota</taxon>
        <taxon>Metazoa</taxon>
        <taxon>Ecdysozoa</taxon>
        <taxon>Arthropoda</taxon>
        <taxon>Hexapoda</taxon>
        <taxon>Insecta</taxon>
        <taxon>Pterygota</taxon>
        <taxon>Neoptera</taxon>
        <taxon>Paraneoptera</taxon>
        <taxon>Hemiptera</taxon>
        <taxon>Auchenorrhyncha</taxon>
        <taxon>Membracoidea</taxon>
        <taxon>Cicadellidae</taxon>
        <taxon>Cicadellinae</taxon>
        <taxon>Cicadellini</taxon>
        <taxon>Graphocephala</taxon>
    </lineage>
</organism>
<dbReference type="PANTHER" id="PTHR42753">
    <property type="entry name" value="MITOCHONDRIAL RIBOSOME PROTEIN L39/PROLYL-TRNA LIGASE FAMILY MEMBER"/>
    <property type="match status" value="1"/>
</dbReference>
<evidence type="ECO:0000313" key="2">
    <source>
        <dbReference type="EMBL" id="JAT29850.1"/>
    </source>
</evidence>
<protein>
    <recommendedName>
        <fullName evidence="1">Anticodon-binding domain-containing protein</fullName>
    </recommendedName>
</protein>
<dbReference type="GO" id="GO:0005739">
    <property type="term" value="C:mitochondrion"/>
    <property type="evidence" value="ECO:0007669"/>
    <property type="project" value="TreeGrafter"/>
</dbReference>
<dbReference type="InterPro" id="IPR050062">
    <property type="entry name" value="Pro-tRNA_synthetase"/>
</dbReference>
<dbReference type="AlphaFoldDB" id="A0A1B6M1T3"/>
<accession>A0A1B6M1T3</accession>
<gene>
    <name evidence="2" type="ORF">g.9642</name>
</gene>
<reference evidence="2" key="1">
    <citation type="submission" date="2015-11" db="EMBL/GenBank/DDBJ databases">
        <title>De novo transcriptome assembly of four potential Pierce s Disease insect vectors from Arizona vineyards.</title>
        <authorList>
            <person name="Tassone E.E."/>
        </authorList>
    </citation>
    <scope>NUCLEOTIDE SEQUENCE</scope>
</reference>
<dbReference type="SUPFAM" id="SSF52954">
    <property type="entry name" value="Class II aaRS ABD-related"/>
    <property type="match status" value="1"/>
</dbReference>